<evidence type="ECO:0000313" key="8">
    <source>
        <dbReference type="Proteomes" id="UP000053424"/>
    </source>
</evidence>
<comment type="subcellular location">
    <subcellularLocation>
        <location evidence="1">Membrane</location>
        <topology evidence="1">Single-pass membrane protein</topology>
    </subcellularLocation>
</comment>
<dbReference type="STRING" id="686832.A0A0C3CH33"/>
<proteinExistence type="predicted"/>
<keyword evidence="8" id="KW-1185">Reference proteome</keyword>
<dbReference type="InterPro" id="IPR051694">
    <property type="entry name" value="Immunoregulatory_rcpt-like"/>
</dbReference>
<feature type="compositionally biased region" description="Low complexity" evidence="5">
    <location>
        <begin position="177"/>
        <end position="200"/>
    </location>
</feature>
<sequence>MNAGVRADPFFLDFVMVQSNEDTPPASSLTVSLSSSSPVPLSTSTSTITTPPPPVTITITSAQAVPTPTTGVANDAKASSTAVAVSGASKSNAGAVAGGIIAGIVALFLAVFGFIMWRRKRARRQSLLKSTSGIVWARPEIDTPPASRVQLDAPIMSQQNGGQYSGNYYPGRYASSNPYNNYQQQEQRQPQQYQQPQYQQHSAHSTYDYSSSGEHDASRAITQSPQPYPQQGYIPPSQLLNAGVGNDYSGYHRGGVQ</sequence>
<dbReference type="EMBL" id="KN831775">
    <property type="protein sequence ID" value="KIM43464.1"/>
    <property type="molecule type" value="Genomic_DNA"/>
</dbReference>
<keyword evidence="4 6" id="KW-0472">Membrane</keyword>
<accession>A0A0C3CH33</accession>
<dbReference type="AlphaFoldDB" id="A0A0C3CH33"/>
<keyword evidence="2 6" id="KW-0812">Transmembrane</keyword>
<keyword evidence="3 6" id="KW-1133">Transmembrane helix</keyword>
<evidence type="ECO:0000256" key="4">
    <source>
        <dbReference type="ARBA" id="ARBA00023136"/>
    </source>
</evidence>
<dbReference type="HOGENOM" id="CLU_062656_0_0_1"/>
<evidence type="ECO:0000256" key="1">
    <source>
        <dbReference type="ARBA" id="ARBA00004167"/>
    </source>
</evidence>
<feature type="transmembrane region" description="Helical" evidence="6">
    <location>
        <begin position="95"/>
        <end position="117"/>
    </location>
</feature>
<feature type="compositionally biased region" description="Polar residues" evidence="5">
    <location>
        <begin position="201"/>
        <end position="212"/>
    </location>
</feature>
<dbReference type="PANTHER" id="PTHR15549">
    <property type="entry name" value="PAIRED IMMUNOGLOBULIN-LIKE TYPE 2 RECEPTOR"/>
    <property type="match status" value="1"/>
</dbReference>
<reference evidence="8" key="2">
    <citation type="submission" date="2015-01" db="EMBL/GenBank/DDBJ databases">
        <title>Evolutionary Origins and Diversification of the Mycorrhizal Mutualists.</title>
        <authorList>
            <consortium name="DOE Joint Genome Institute"/>
            <consortium name="Mycorrhizal Genomics Consortium"/>
            <person name="Kohler A."/>
            <person name="Kuo A."/>
            <person name="Nagy L.G."/>
            <person name="Floudas D."/>
            <person name="Copeland A."/>
            <person name="Barry K.W."/>
            <person name="Cichocki N."/>
            <person name="Veneault-Fourrey C."/>
            <person name="LaButti K."/>
            <person name="Lindquist E.A."/>
            <person name="Lipzen A."/>
            <person name="Lundell T."/>
            <person name="Morin E."/>
            <person name="Murat C."/>
            <person name="Riley R."/>
            <person name="Ohm R."/>
            <person name="Sun H."/>
            <person name="Tunlid A."/>
            <person name="Henrissat B."/>
            <person name="Grigoriev I.V."/>
            <person name="Hibbett D.S."/>
            <person name="Martin F."/>
        </authorList>
    </citation>
    <scope>NUCLEOTIDE SEQUENCE [LARGE SCALE GENOMIC DNA]</scope>
    <source>
        <strain evidence="8">h7</strain>
    </source>
</reference>
<dbReference type="Proteomes" id="UP000053424">
    <property type="component" value="Unassembled WGS sequence"/>
</dbReference>
<evidence type="ECO:0000256" key="3">
    <source>
        <dbReference type="ARBA" id="ARBA00022989"/>
    </source>
</evidence>
<evidence type="ECO:0008006" key="9">
    <source>
        <dbReference type="Google" id="ProtNLM"/>
    </source>
</evidence>
<evidence type="ECO:0000256" key="5">
    <source>
        <dbReference type="SAM" id="MobiDB-lite"/>
    </source>
</evidence>
<reference evidence="7 8" key="1">
    <citation type="submission" date="2014-04" db="EMBL/GenBank/DDBJ databases">
        <authorList>
            <consortium name="DOE Joint Genome Institute"/>
            <person name="Kuo A."/>
            <person name="Gay G."/>
            <person name="Dore J."/>
            <person name="Kohler A."/>
            <person name="Nagy L.G."/>
            <person name="Floudas D."/>
            <person name="Copeland A."/>
            <person name="Barry K.W."/>
            <person name="Cichocki N."/>
            <person name="Veneault-Fourrey C."/>
            <person name="LaButti K."/>
            <person name="Lindquist E.A."/>
            <person name="Lipzen A."/>
            <person name="Lundell T."/>
            <person name="Morin E."/>
            <person name="Murat C."/>
            <person name="Sun H."/>
            <person name="Tunlid A."/>
            <person name="Henrissat B."/>
            <person name="Grigoriev I.V."/>
            <person name="Hibbett D.S."/>
            <person name="Martin F."/>
            <person name="Nordberg H.P."/>
            <person name="Cantor M.N."/>
            <person name="Hua S.X."/>
        </authorList>
    </citation>
    <scope>NUCLEOTIDE SEQUENCE [LARGE SCALE GENOMIC DNA]</scope>
    <source>
        <strain evidence="8">h7</strain>
    </source>
</reference>
<name>A0A0C3CH33_HEBCY</name>
<evidence type="ECO:0000313" key="7">
    <source>
        <dbReference type="EMBL" id="KIM43464.1"/>
    </source>
</evidence>
<gene>
    <name evidence="7" type="ORF">M413DRAFT_25827</name>
</gene>
<feature type="compositionally biased region" description="Low complexity" evidence="5">
    <location>
        <begin position="223"/>
        <end position="238"/>
    </location>
</feature>
<dbReference type="GO" id="GO:0071944">
    <property type="term" value="C:cell periphery"/>
    <property type="evidence" value="ECO:0007669"/>
    <property type="project" value="UniProtKB-ARBA"/>
</dbReference>
<feature type="region of interest" description="Disordered" evidence="5">
    <location>
        <begin position="175"/>
        <end position="246"/>
    </location>
</feature>
<evidence type="ECO:0000256" key="6">
    <source>
        <dbReference type="SAM" id="Phobius"/>
    </source>
</evidence>
<evidence type="ECO:0000256" key="2">
    <source>
        <dbReference type="ARBA" id="ARBA00022692"/>
    </source>
</evidence>
<dbReference type="GO" id="GO:0016020">
    <property type="term" value="C:membrane"/>
    <property type="evidence" value="ECO:0007669"/>
    <property type="project" value="UniProtKB-SubCell"/>
</dbReference>
<protein>
    <recommendedName>
        <fullName evidence="9">Mid2 domain-containing protein</fullName>
    </recommendedName>
</protein>
<organism evidence="7 8">
    <name type="scientific">Hebeloma cylindrosporum</name>
    <dbReference type="NCBI Taxonomy" id="76867"/>
    <lineage>
        <taxon>Eukaryota</taxon>
        <taxon>Fungi</taxon>
        <taxon>Dikarya</taxon>
        <taxon>Basidiomycota</taxon>
        <taxon>Agaricomycotina</taxon>
        <taxon>Agaricomycetes</taxon>
        <taxon>Agaricomycetidae</taxon>
        <taxon>Agaricales</taxon>
        <taxon>Agaricineae</taxon>
        <taxon>Hymenogastraceae</taxon>
        <taxon>Hebeloma</taxon>
    </lineage>
</organism>